<dbReference type="InterPro" id="IPR038726">
    <property type="entry name" value="PDDEXK_AddAB-type"/>
</dbReference>
<name>A0ABT5C861_9BACT</name>
<organism evidence="2 3">
    <name type="scientific">Sorangium atrum</name>
    <dbReference type="NCBI Taxonomy" id="2995308"/>
    <lineage>
        <taxon>Bacteria</taxon>
        <taxon>Pseudomonadati</taxon>
        <taxon>Myxococcota</taxon>
        <taxon>Polyangia</taxon>
        <taxon>Polyangiales</taxon>
        <taxon>Polyangiaceae</taxon>
        <taxon>Sorangium</taxon>
    </lineage>
</organism>
<accession>A0ABT5C861</accession>
<evidence type="ECO:0000259" key="1">
    <source>
        <dbReference type="Pfam" id="PF12705"/>
    </source>
</evidence>
<reference evidence="2 3" key="1">
    <citation type="submission" date="2023-01" db="EMBL/GenBank/DDBJ databases">
        <title>Minimal conservation of predation-associated metabolite biosynthetic gene clusters underscores biosynthetic potential of Myxococcota including descriptions for ten novel species: Archangium lansinium sp. nov., Myxococcus landrumus sp. nov., Nannocystis bai.</title>
        <authorList>
            <person name="Ahearne A."/>
            <person name="Stevens C."/>
            <person name="Dowd S."/>
        </authorList>
    </citation>
    <scope>NUCLEOTIDE SEQUENCE [LARGE SCALE GENOMIC DNA]</scope>
    <source>
        <strain evidence="2 3">WIWO2</strain>
    </source>
</reference>
<dbReference type="RefSeq" id="WP_272100720.1">
    <property type="nucleotide sequence ID" value="NZ_JAQNDK010000004.1"/>
</dbReference>
<dbReference type="Proteomes" id="UP001217485">
    <property type="component" value="Unassembled WGS sequence"/>
</dbReference>
<protein>
    <submittedName>
        <fullName evidence="2">PD-(D/E)XK nuclease family protein</fullName>
    </submittedName>
</protein>
<evidence type="ECO:0000313" key="3">
    <source>
        <dbReference type="Proteomes" id="UP001217485"/>
    </source>
</evidence>
<comment type="caution">
    <text evidence="2">The sequence shown here is derived from an EMBL/GenBank/DDBJ whole genome shotgun (WGS) entry which is preliminary data.</text>
</comment>
<keyword evidence="3" id="KW-1185">Reference proteome</keyword>
<dbReference type="EMBL" id="JAQNDK010000004">
    <property type="protein sequence ID" value="MDC0682624.1"/>
    <property type="molecule type" value="Genomic_DNA"/>
</dbReference>
<gene>
    <name evidence="2" type="ORF">POL72_33165</name>
</gene>
<dbReference type="InterPro" id="IPR011604">
    <property type="entry name" value="PDDEXK-like_dom_sf"/>
</dbReference>
<feature type="domain" description="PD-(D/E)XK endonuclease-like" evidence="1">
    <location>
        <begin position="20"/>
        <end position="276"/>
    </location>
</feature>
<proteinExistence type="predicted"/>
<sequence length="381" mass="40508">MSSEASMLVPTPPTIKRIERISPTLYEAAMKCTSRAAWLAGGDGKLVPPHPRALLGTGVHAVLERARAGGVAGTTEDEWRSGAERFFDEKMRQLFAATHPLLHAKFDGPDRLPFYNLFRARAAQMAADAAASLSGRAGHAIARSSGGGLAVEAALVSKDGRVAGRADVLDSANATVIDYKTGAAGDSDPVTESELRQLRLYAYLANQNGIAIARGVIERADRSRAEVPISAQDAAEEGRRALVVLDGYNQHAGKPFESGASPSPDACRFCPCIPFCEAFWRTAEPQWIGQCGTHVEGVVESVEGGELVSINLNATRGTGANGPAVVTRLSREWLTFSGAIPQPQQTVRVTDAAYVEESTAPAVFRADRVTTAVWTVRSQAP</sequence>
<evidence type="ECO:0000313" key="2">
    <source>
        <dbReference type="EMBL" id="MDC0682624.1"/>
    </source>
</evidence>
<dbReference type="Pfam" id="PF12705">
    <property type="entry name" value="PDDEXK_1"/>
    <property type="match status" value="1"/>
</dbReference>
<dbReference type="Gene3D" id="3.90.320.10">
    <property type="match status" value="1"/>
</dbReference>